<keyword evidence="12" id="KW-1185">Reference proteome</keyword>
<dbReference type="NCBIfam" id="NF009214">
    <property type="entry name" value="PRK12563.1"/>
    <property type="match status" value="1"/>
</dbReference>
<dbReference type="SUPFAM" id="SSF52402">
    <property type="entry name" value="Adenine nucleotide alpha hydrolases-like"/>
    <property type="match status" value="1"/>
</dbReference>
<evidence type="ECO:0000256" key="3">
    <source>
        <dbReference type="ARBA" id="ARBA00022004"/>
    </source>
</evidence>
<reference evidence="12" key="1">
    <citation type="journal article" date="2019" name="Int. J. Syst. Evol. Microbiol.">
        <title>The Global Catalogue of Microorganisms (GCM) 10K type strain sequencing project: providing services to taxonomists for standard genome sequencing and annotation.</title>
        <authorList>
            <consortium name="The Broad Institute Genomics Platform"/>
            <consortium name="The Broad Institute Genome Sequencing Center for Infectious Disease"/>
            <person name="Wu L."/>
            <person name="Ma J."/>
        </authorList>
    </citation>
    <scope>NUCLEOTIDE SEQUENCE [LARGE SCALE GENOMIC DNA]</scope>
    <source>
        <strain evidence="12">JCM 4087</strain>
    </source>
</reference>
<comment type="similarity">
    <text evidence="1">Belongs to the PAPS reductase family. CysD subfamily.</text>
</comment>
<dbReference type="Proteomes" id="UP001596091">
    <property type="component" value="Unassembled WGS sequence"/>
</dbReference>
<evidence type="ECO:0000259" key="10">
    <source>
        <dbReference type="Pfam" id="PF01507"/>
    </source>
</evidence>
<dbReference type="InterPro" id="IPR050128">
    <property type="entry name" value="Sulfate_adenylyltrnsfr_sub2"/>
</dbReference>
<dbReference type="RefSeq" id="WP_263341400.1">
    <property type="nucleotide sequence ID" value="NZ_JAGSYH010000007.1"/>
</dbReference>
<proteinExistence type="inferred from homology"/>
<dbReference type="Gene3D" id="3.40.50.620">
    <property type="entry name" value="HUPs"/>
    <property type="match status" value="1"/>
</dbReference>
<gene>
    <name evidence="11" type="primary">cysD</name>
    <name evidence="11" type="ORF">ACFPT7_13570</name>
</gene>
<feature type="domain" description="Phosphoadenosine phosphosulphate reductase" evidence="10">
    <location>
        <begin position="50"/>
        <end position="275"/>
    </location>
</feature>
<dbReference type="EMBL" id="JBHSPH010000004">
    <property type="protein sequence ID" value="MFC5863327.1"/>
    <property type="molecule type" value="Genomic_DNA"/>
</dbReference>
<organism evidence="11 12">
    <name type="scientific">Acidicapsa dinghuensis</name>
    <dbReference type="NCBI Taxonomy" id="2218256"/>
    <lineage>
        <taxon>Bacteria</taxon>
        <taxon>Pseudomonadati</taxon>
        <taxon>Acidobacteriota</taxon>
        <taxon>Terriglobia</taxon>
        <taxon>Terriglobales</taxon>
        <taxon>Acidobacteriaceae</taxon>
        <taxon>Acidicapsa</taxon>
    </lineage>
</organism>
<dbReference type="NCBIfam" id="TIGR02039">
    <property type="entry name" value="CysD"/>
    <property type="match status" value="1"/>
</dbReference>
<dbReference type="NCBIfam" id="NF003587">
    <property type="entry name" value="PRK05253.1"/>
    <property type="match status" value="1"/>
</dbReference>
<evidence type="ECO:0000256" key="4">
    <source>
        <dbReference type="ARBA" id="ARBA00022679"/>
    </source>
</evidence>
<evidence type="ECO:0000313" key="12">
    <source>
        <dbReference type="Proteomes" id="UP001596091"/>
    </source>
</evidence>
<protein>
    <recommendedName>
        <fullName evidence="3">Sulfate adenylyltransferase subunit 2</fullName>
        <ecNumber evidence="2">2.7.7.4</ecNumber>
    </recommendedName>
    <alternativeName>
        <fullName evidence="8">ATP-sulfurylase small subunit</fullName>
    </alternativeName>
    <alternativeName>
        <fullName evidence="9">Sulfate adenylate transferase</fullName>
    </alternativeName>
</protein>
<evidence type="ECO:0000256" key="2">
    <source>
        <dbReference type="ARBA" id="ARBA00012391"/>
    </source>
</evidence>
<evidence type="ECO:0000313" key="11">
    <source>
        <dbReference type="EMBL" id="MFC5863327.1"/>
    </source>
</evidence>
<accession>A0ABW1EHN6</accession>
<dbReference type="InterPro" id="IPR011784">
    <property type="entry name" value="SO4_adenylTrfase_ssu"/>
</dbReference>
<dbReference type="PIRSF" id="PIRSF002936">
    <property type="entry name" value="CysDAde_trans"/>
    <property type="match status" value="1"/>
</dbReference>
<dbReference type="PANTHER" id="PTHR43196:SF1">
    <property type="entry name" value="SULFATE ADENYLYLTRANSFERASE SUBUNIT 2"/>
    <property type="match status" value="1"/>
</dbReference>
<dbReference type="GO" id="GO:0004781">
    <property type="term" value="F:sulfate adenylyltransferase (ATP) activity"/>
    <property type="evidence" value="ECO:0007669"/>
    <property type="project" value="UniProtKB-EC"/>
</dbReference>
<keyword evidence="5 11" id="KW-0548">Nucleotidyltransferase</keyword>
<dbReference type="Pfam" id="PF01507">
    <property type="entry name" value="PAPS_reduct"/>
    <property type="match status" value="1"/>
</dbReference>
<evidence type="ECO:0000256" key="1">
    <source>
        <dbReference type="ARBA" id="ARBA00008885"/>
    </source>
</evidence>
<evidence type="ECO:0000256" key="7">
    <source>
        <dbReference type="ARBA" id="ARBA00022840"/>
    </source>
</evidence>
<dbReference type="EC" id="2.7.7.4" evidence="2"/>
<evidence type="ECO:0000256" key="9">
    <source>
        <dbReference type="ARBA" id="ARBA00031812"/>
    </source>
</evidence>
<comment type="caution">
    <text evidence="11">The sequence shown here is derived from an EMBL/GenBank/DDBJ whole genome shotgun (WGS) entry which is preliminary data.</text>
</comment>
<dbReference type="PANTHER" id="PTHR43196">
    <property type="entry name" value="SULFATE ADENYLYLTRANSFERASE SUBUNIT 2"/>
    <property type="match status" value="1"/>
</dbReference>
<evidence type="ECO:0000256" key="8">
    <source>
        <dbReference type="ARBA" id="ARBA00030256"/>
    </source>
</evidence>
<keyword evidence="7" id="KW-0067">ATP-binding</keyword>
<name>A0ABW1EHN6_9BACT</name>
<keyword evidence="4 11" id="KW-0808">Transferase</keyword>
<sequence>MPVAVPTNSSIDPLHSEQADAVTPSISHLRLLEAESIHILREVASEFERPVMLYSIGKDSSVMLRLAQKAFYPGPIPFPLLHIDTGFKFREMLTFRDEMARSIGAKLLVWRNEPAIAAGTNPIALDTKRCCGLLKTQALLDALRHYNFDAAFGGARRDEEKSRAKERIYSFRDNAGQWDPKNQRPELWNIYNARIHPGESIRVFPISNWTEMDVWQYINVEKIPVVDLYFAKERPMYVRGDALLPIEQDFVAWPGEKPQMVKSRLRSLGCSPCTGAIRSDAETIPDIIAELISFRSSERANRAIDHDQEGSMELKKREGYF</sequence>
<dbReference type="InterPro" id="IPR002500">
    <property type="entry name" value="PAPS_reduct_dom"/>
</dbReference>
<keyword evidence="6" id="KW-0547">Nucleotide-binding</keyword>
<dbReference type="InterPro" id="IPR014729">
    <property type="entry name" value="Rossmann-like_a/b/a_fold"/>
</dbReference>
<evidence type="ECO:0000256" key="6">
    <source>
        <dbReference type="ARBA" id="ARBA00022741"/>
    </source>
</evidence>
<evidence type="ECO:0000256" key="5">
    <source>
        <dbReference type="ARBA" id="ARBA00022695"/>
    </source>
</evidence>